<dbReference type="VEuPathDB" id="FungiDB:AWRI3580_g1973"/>
<gene>
    <name evidence="2" type="ORF">AWRI3580_g1973</name>
</gene>
<reference evidence="3" key="1">
    <citation type="journal article" date="2016" name="Genome Announc.">
        <title>Genome sequences of three species of Hanseniaspora isolated from spontaneous wine fermentations.</title>
        <authorList>
            <person name="Sternes P.R."/>
            <person name="Lee D."/>
            <person name="Kutyna D.R."/>
            <person name="Borneman A.R."/>
        </authorList>
    </citation>
    <scope>NUCLEOTIDE SEQUENCE [LARGE SCALE GENOMIC DNA]</scope>
    <source>
        <strain evidence="3">AWRI3580</strain>
    </source>
</reference>
<organism evidence="2 3">
    <name type="scientific">Hanseniaspora uvarum</name>
    <name type="common">Yeast</name>
    <name type="synonym">Kloeckera apiculata</name>
    <dbReference type="NCBI Taxonomy" id="29833"/>
    <lineage>
        <taxon>Eukaryota</taxon>
        <taxon>Fungi</taxon>
        <taxon>Dikarya</taxon>
        <taxon>Ascomycota</taxon>
        <taxon>Saccharomycotina</taxon>
        <taxon>Saccharomycetes</taxon>
        <taxon>Saccharomycodales</taxon>
        <taxon>Saccharomycodaceae</taxon>
        <taxon>Hanseniaspora</taxon>
    </lineage>
</organism>
<evidence type="ECO:0000256" key="1">
    <source>
        <dbReference type="SAM" id="Phobius"/>
    </source>
</evidence>
<dbReference type="CDD" id="cd15841">
    <property type="entry name" value="SNARE_Qc"/>
    <property type="match status" value="1"/>
</dbReference>
<feature type="transmembrane region" description="Helical" evidence="1">
    <location>
        <begin position="175"/>
        <end position="193"/>
    </location>
</feature>
<dbReference type="Proteomes" id="UP000095358">
    <property type="component" value="Unassembled WGS sequence"/>
</dbReference>
<sequence length="194" mass="22630">MEAEDDLKQLSLDSIKKDLKSLSHKIDDSNKTKLRLNLTPTNKERSDIMALVNEINCEFDKNPDLQKLNEYIMFQNLKIEYQKLLTPKENSTPQKKQVRFDVAEQDSHLDDIHLKLKMNKNRIINEIQPDLAYQDNILNDLEQGMDTGLLNLNTINKDSILPKWKKSGYSRTAEFKRSAIIVFLFVLLIVVWVL</sequence>
<name>A0A1E5RQM4_HANUV</name>
<proteinExistence type="predicted"/>
<evidence type="ECO:0000313" key="2">
    <source>
        <dbReference type="EMBL" id="OEJ89160.1"/>
    </source>
</evidence>
<evidence type="ECO:0000313" key="3">
    <source>
        <dbReference type="Proteomes" id="UP000095358"/>
    </source>
</evidence>
<dbReference type="EMBL" id="LPNN01000004">
    <property type="protein sequence ID" value="OEJ89160.1"/>
    <property type="molecule type" value="Genomic_DNA"/>
</dbReference>
<keyword evidence="1" id="KW-0472">Membrane</keyword>
<accession>A0A1E5RQM4</accession>
<comment type="caution">
    <text evidence="2">The sequence shown here is derived from an EMBL/GenBank/DDBJ whole genome shotgun (WGS) entry which is preliminary data.</text>
</comment>
<dbReference type="AlphaFoldDB" id="A0A1E5RQM4"/>
<keyword evidence="1" id="KW-0812">Transmembrane</keyword>
<dbReference type="OrthoDB" id="3972844at2759"/>
<protein>
    <submittedName>
        <fullName evidence="2">Uncharacterized protein</fullName>
    </submittedName>
</protein>
<keyword evidence="3" id="KW-1185">Reference proteome</keyword>
<keyword evidence="1" id="KW-1133">Transmembrane helix</keyword>